<dbReference type="GO" id="GO:0009279">
    <property type="term" value="C:cell outer membrane"/>
    <property type="evidence" value="ECO:0007669"/>
    <property type="project" value="UniProtKB-SubCell"/>
</dbReference>
<keyword evidence="2 6" id="KW-0472">Membrane</keyword>
<evidence type="ECO:0000256" key="4">
    <source>
        <dbReference type="ARBA" id="ARBA00023237"/>
    </source>
</evidence>
<dbReference type="GO" id="GO:0043165">
    <property type="term" value="P:Gram-negative-bacterium-type cell outer membrane assembly"/>
    <property type="evidence" value="ECO:0007669"/>
    <property type="project" value="UniProtKB-UniRule"/>
</dbReference>
<dbReference type="PROSITE" id="PS51257">
    <property type="entry name" value="PROKAR_LIPOPROTEIN"/>
    <property type="match status" value="1"/>
</dbReference>
<name>A0A1P8UI56_9GAMM</name>
<evidence type="ECO:0000256" key="2">
    <source>
        <dbReference type="ARBA" id="ARBA00023136"/>
    </source>
</evidence>
<dbReference type="InterPro" id="IPR007485">
    <property type="entry name" value="LPS_assembly_LptE"/>
</dbReference>
<keyword evidence="5 6" id="KW-0449">Lipoprotein</keyword>
<evidence type="ECO:0000256" key="3">
    <source>
        <dbReference type="ARBA" id="ARBA00023139"/>
    </source>
</evidence>
<dbReference type="AlphaFoldDB" id="A0A1P8UI56"/>
<keyword evidence="8" id="KW-1185">Reference proteome</keyword>
<evidence type="ECO:0000256" key="6">
    <source>
        <dbReference type="HAMAP-Rule" id="MF_01186"/>
    </source>
</evidence>
<dbReference type="PANTHER" id="PTHR38098:SF1">
    <property type="entry name" value="LPS-ASSEMBLY LIPOPROTEIN LPTE"/>
    <property type="match status" value="1"/>
</dbReference>
<dbReference type="RefSeq" id="WP_076837158.1">
    <property type="nucleotide sequence ID" value="NZ_CP019434.1"/>
</dbReference>
<dbReference type="OrthoDB" id="7349153at2"/>
<dbReference type="HAMAP" id="MF_01186">
    <property type="entry name" value="LPS_assembly_LptE"/>
    <property type="match status" value="1"/>
</dbReference>
<evidence type="ECO:0000313" key="8">
    <source>
        <dbReference type="Proteomes" id="UP000243807"/>
    </source>
</evidence>
<dbReference type="PANTHER" id="PTHR38098">
    <property type="entry name" value="LPS-ASSEMBLY LIPOPROTEIN LPTE"/>
    <property type="match status" value="1"/>
</dbReference>
<proteinExistence type="inferred from homology"/>
<reference evidence="7 8" key="1">
    <citation type="submission" date="2017-01" db="EMBL/GenBank/DDBJ databases">
        <title>Draft sequence of Acidihalobacter ferrooxidans strain DSM 14175 (strain V8).</title>
        <authorList>
            <person name="Khaleque H.N."/>
            <person name="Ramsay J.P."/>
            <person name="Murphy R.J.T."/>
            <person name="Kaksonen A.H."/>
            <person name="Boxall N.J."/>
            <person name="Watkin E.L.J."/>
        </authorList>
    </citation>
    <scope>NUCLEOTIDE SEQUENCE [LARGE SCALE GENOMIC DNA]</scope>
    <source>
        <strain evidence="7 8">V8</strain>
    </source>
</reference>
<organism evidence="7 8">
    <name type="scientific">Acidihalobacter ferrooxydans</name>
    <dbReference type="NCBI Taxonomy" id="1765967"/>
    <lineage>
        <taxon>Bacteria</taxon>
        <taxon>Pseudomonadati</taxon>
        <taxon>Pseudomonadota</taxon>
        <taxon>Gammaproteobacteria</taxon>
        <taxon>Chromatiales</taxon>
        <taxon>Ectothiorhodospiraceae</taxon>
        <taxon>Acidihalobacter</taxon>
    </lineage>
</organism>
<evidence type="ECO:0000256" key="5">
    <source>
        <dbReference type="ARBA" id="ARBA00023288"/>
    </source>
</evidence>
<keyword evidence="1 6" id="KW-0732">Signal</keyword>
<evidence type="ECO:0000256" key="1">
    <source>
        <dbReference type="ARBA" id="ARBA00022729"/>
    </source>
</evidence>
<keyword evidence="4 6" id="KW-0998">Cell outer membrane</keyword>
<dbReference type="GO" id="GO:1990351">
    <property type="term" value="C:transporter complex"/>
    <property type="evidence" value="ECO:0007669"/>
    <property type="project" value="TreeGrafter"/>
</dbReference>
<comment type="function">
    <text evidence="6">Together with LptD, is involved in the assembly of lipopolysaccharide (LPS) at the surface of the outer membrane. Required for the proper assembly of LptD. Binds LPS and may serve as the LPS recognition site at the outer membrane.</text>
</comment>
<protein>
    <recommendedName>
        <fullName evidence="6">LPS-assembly lipoprotein LptE</fullName>
    </recommendedName>
</protein>
<dbReference type="Proteomes" id="UP000243807">
    <property type="component" value="Chromosome"/>
</dbReference>
<evidence type="ECO:0000313" key="7">
    <source>
        <dbReference type="EMBL" id="APZ43518.1"/>
    </source>
</evidence>
<dbReference type="STRING" id="1765967.BW247_10815"/>
<accession>A0A1P8UI56</accession>
<comment type="similarity">
    <text evidence="6">Belongs to the LptE lipoprotein family.</text>
</comment>
<comment type="subunit">
    <text evidence="6">Component of the lipopolysaccharide transport and assembly complex. Interacts with LptD.</text>
</comment>
<comment type="subcellular location">
    <subcellularLocation>
        <location evidence="6">Cell outer membrane</location>
        <topology evidence="6">Lipid-anchor</topology>
    </subcellularLocation>
</comment>
<dbReference type="Gene3D" id="3.30.160.150">
    <property type="entry name" value="Lipoprotein like domain"/>
    <property type="match status" value="1"/>
</dbReference>
<gene>
    <name evidence="6" type="primary">lptE</name>
    <name evidence="7" type="ORF">BW247_10815</name>
</gene>
<dbReference type="GO" id="GO:0001530">
    <property type="term" value="F:lipopolysaccharide binding"/>
    <property type="evidence" value="ECO:0007669"/>
    <property type="project" value="TreeGrafter"/>
</dbReference>
<sequence>MSARAASVWSLRLIAACTLTLLLAACGFHLRGPAELPPQMARTYVSGVGPGTTLARALRQALRTSGVQVVDNAQNATAVLRVDAYRASRNVLSLTDTGSVAGYQLLSVLEFSVHAVNGNWHLPKQRLQVQREYSYSDAQLLGKTDEAAQLRKAMKYQLANLAMLRLQARK</sequence>
<dbReference type="Pfam" id="PF04390">
    <property type="entry name" value="LptE"/>
    <property type="match status" value="1"/>
</dbReference>
<dbReference type="GO" id="GO:0015920">
    <property type="term" value="P:lipopolysaccharide transport"/>
    <property type="evidence" value="ECO:0007669"/>
    <property type="project" value="TreeGrafter"/>
</dbReference>
<keyword evidence="3 6" id="KW-0564">Palmitate</keyword>
<dbReference type="EMBL" id="CP019434">
    <property type="protein sequence ID" value="APZ43518.1"/>
    <property type="molecule type" value="Genomic_DNA"/>
</dbReference>
<dbReference type="KEGG" id="afy:BW247_10815"/>